<proteinExistence type="predicted"/>
<dbReference type="EMBL" id="JAAVLW010000001">
    <property type="protein sequence ID" value="NOJ44693.1"/>
    <property type="molecule type" value="Genomic_DNA"/>
</dbReference>
<sequence>MTTYIFVGIFSIIKQSSAANAVVGVGDKYVPREIEPLANGCAAERTAIPPNRDVRLHWFP</sequence>
<dbReference type="AlphaFoldDB" id="A0A7Y4GZL7"/>
<reference evidence="1 2" key="1">
    <citation type="submission" date="2020-03" db="EMBL/GenBank/DDBJ databases">
        <title>Bradyrhizobium diversity isolated from nodules of Muelleranthus trifoliolatus.</title>
        <authorList>
            <person name="Klepa M."/>
            <person name="Helene L."/>
            <person name="Hungria M."/>
        </authorList>
    </citation>
    <scope>NUCLEOTIDE SEQUENCE [LARGE SCALE GENOMIC DNA]</scope>
    <source>
        <strain evidence="1 2">WSM 1744</strain>
    </source>
</reference>
<gene>
    <name evidence="1" type="ORF">HCN50_00120</name>
</gene>
<evidence type="ECO:0000313" key="2">
    <source>
        <dbReference type="Proteomes" id="UP000528734"/>
    </source>
</evidence>
<keyword evidence="2" id="KW-1185">Reference proteome</keyword>
<organism evidence="1 2">
    <name type="scientific">Bradyrhizobium archetypum</name>
    <dbReference type="NCBI Taxonomy" id="2721160"/>
    <lineage>
        <taxon>Bacteria</taxon>
        <taxon>Pseudomonadati</taxon>
        <taxon>Pseudomonadota</taxon>
        <taxon>Alphaproteobacteria</taxon>
        <taxon>Hyphomicrobiales</taxon>
        <taxon>Nitrobacteraceae</taxon>
        <taxon>Bradyrhizobium</taxon>
    </lineage>
</organism>
<dbReference type="RefSeq" id="WP_171707639.1">
    <property type="nucleotide sequence ID" value="NZ_JAAVLW010000001.1"/>
</dbReference>
<comment type="caution">
    <text evidence="1">The sequence shown here is derived from an EMBL/GenBank/DDBJ whole genome shotgun (WGS) entry which is preliminary data.</text>
</comment>
<evidence type="ECO:0000313" key="1">
    <source>
        <dbReference type="EMBL" id="NOJ44693.1"/>
    </source>
</evidence>
<dbReference type="Proteomes" id="UP000528734">
    <property type="component" value="Unassembled WGS sequence"/>
</dbReference>
<name>A0A7Y4GZL7_9BRAD</name>
<accession>A0A7Y4GZL7</accession>
<protein>
    <submittedName>
        <fullName evidence="1">Uncharacterized protein</fullName>
    </submittedName>
</protein>